<keyword evidence="1" id="KW-1133">Transmembrane helix</keyword>
<sequence>MSLIEIEQPPQNSKKFPRIFVGVAISMAIASIGLAVGALINLGGPGGSKELGLGQTLTPACDSVVTFQYFTSIENRADLAITLNEVQMSDISSNCAGKDFIITARDNDGNALPLSRDANGNIYTSARIHFSKFLGIDGSVDENGNLTDMFTLVGGNPEAIVVQAIAGLDAIAPLPESSPGVVNWDLSAPYTYWELSKESNSVSIVFNPYPIAGESSVAGFLNPRRIKLFTLESTDA</sequence>
<proteinExistence type="predicted"/>
<feature type="transmembrane region" description="Helical" evidence="1">
    <location>
        <begin position="19"/>
        <end position="40"/>
    </location>
</feature>
<keyword evidence="1" id="KW-0812">Transmembrane</keyword>
<organism evidence="2">
    <name type="scientific">freshwater metagenome</name>
    <dbReference type="NCBI Taxonomy" id="449393"/>
    <lineage>
        <taxon>unclassified sequences</taxon>
        <taxon>metagenomes</taxon>
        <taxon>ecological metagenomes</taxon>
    </lineage>
</organism>
<reference evidence="2" key="1">
    <citation type="submission" date="2020-05" db="EMBL/GenBank/DDBJ databases">
        <authorList>
            <person name="Chiriac C."/>
            <person name="Salcher M."/>
            <person name="Ghai R."/>
            <person name="Kavagutti S V."/>
        </authorList>
    </citation>
    <scope>NUCLEOTIDE SEQUENCE</scope>
</reference>
<evidence type="ECO:0000313" key="2">
    <source>
        <dbReference type="EMBL" id="CAB4829873.1"/>
    </source>
</evidence>
<protein>
    <submittedName>
        <fullName evidence="2">Unannotated protein</fullName>
    </submittedName>
</protein>
<dbReference type="AlphaFoldDB" id="A0A6J7AAL1"/>
<keyword evidence="1" id="KW-0472">Membrane</keyword>
<gene>
    <name evidence="2" type="ORF">UFOPK3166_00884</name>
</gene>
<evidence type="ECO:0000256" key="1">
    <source>
        <dbReference type="SAM" id="Phobius"/>
    </source>
</evidence>
<name>A0A6J7AAL1_9ZZZZ</name>
<accession>A0A6J7AAL1</accession>
<dbReference type="EMBL" id="CAFABD010000145">
    <property type="protein sequence ID" value="CAB4829873.1"/>
    <property type="molecule type" value="Genomic_DNA"/>
</dbReference>